<keyword evidence="1" id="KW-1133">Transmembrane helix</keyword>
<accession>A0A9Q0DS07</accession>
<sequence>GLLAIIYTIPANIEVLINYFSFAQWGFYGLTALALIVMRFTRKDLPRPLRIPVVFAGLMVLISCYLVLAPIIDKPEVEYLYCTIFILSGLVLYYPFVYRKVRWMNRFMKPITKHLQLLLEVVPPESPLTIEKPEIVQ</sequence>
<keyword evidence="1" id="KW-0812">Transmembrane</keyword>
<evidence type="ECO:0000256" key="1">
    <source>
        <dbReference type="SAM" id="Phobius"/>
    </source>
</evidence>
<dbReference type="Gene3D" id="1.20.1740.10">
    <property type="entry name" value="Amino acid/polyamine transporter I"/>
    <property type="match status" value="1"/>
</dbReference>
<evidence type="ECO:0008006" key="4">
    <source>
        <dbReference type="Google" id="ProtNLM"/>
    </source>
</evidence>
<protein>
    <recommendedName>
        <fullName evidence="4">B(0,+)-type amino acid transporter 1</fullName>
    </recommendedName>
</protein>
<dbReference type="Proteomes" id="UP001148018">
    <property type="component" value="Unassembled WGS sequence"/>
</dbReference>
<feature type="transmembrane region" description="Helical" evidence="1">
    <location>
        <begin position="22"/>
        <end position="41"/>
    </location>
</feature>
<dbReference type="PANTHER" id="PTHR11785:SF354">
    <property type="entry name" value="B(0,+)-TYPE AMINO ACID TRANSPORTER 1"/>
    <property type="match status" value="1"/>
</dbReference>
<evidence type="ECO:0000313" key="3">
    <source>
        <dbReference type="Proteomes" id="UP001148018"/>
    </source>
</evidence>
<dbReference type="OrthoDB" id="5982228at2759"/>
<name>A0A9Q0DS07_9TELE</name>
<dbReference type="InterPro" id="IPR050598">
    <property type="entry name" value="AminoAcid_Transporter"/>
</dbReference>
<comment type="caution">
    <text evidence="2">The sequence shown here is derived from an EMBL/GenBank/DDBJ whole genome shotgun (WGS) entry which is preliminary data.</text>
</comment>
<organism evidence="2 3">
    <name type="scientific">Muraenolepis orangiensis</name>
    <name type="common">Patagonian moray cod</name>
    <dbReference type="NCBI Taxonomy" id="630683"/>
    <lineage>
        <taxon>Eukaryota</taxon>
        <taxon>Metazoa</taxon>
        <taxon>Chordata</taxon>
        <taxon>Craniata</taxon>
        <taxon>Vertebrata</taxon>
        <taxon>Euteleostomi</taxon>
        <taxon>Actinopterygii</taxon>
        <taxon>Neopterygii</taxon>
        <taxon>Teleostei</taxon>
        <taxon>Neoteleostei</taxon>
        <taxon>Acanthomorphata</taxon>
        <taxon>Zeiogadaria</taxon>
        <taxon>Gadariae</taxon>
        <taxon>Gadiformes</taxon>
        <taxon>Muraenolepidoidei</taxon>
        <taxon>Muraenolepididae</taxon>
        <taxon>Muraenolepis</taxon>
    </lineage>
</organism>
<dbReference type="EMBL" id="JANIIK010000112">
    <property type="protein sequence ID" value="KAJ3593332.1"/>
    <property type="molecule type" value="Genomic_DNA"/>
</dbReference>
<keyword evidence="1" id="KW-0472">Membrane</keyword>
<dbReference type="GO" id="GO:0015179">
    <property type="term" value="F:L-amino acid transmembrane transporter activity"/>
    <property type="evidence" value="ECO:0007669"/>
    <property type="project" value="TreeGrafter"/>
</dbReference>
<evidence type="ECO:0000313" key="2">
    <source>
        <dbReference type="EMBL" id="KAJ3593332.1"/>
    </source>
</evidence>
<feature type="transmembrane region" description="Helical" evidence="1">
    <location>
        <begin position="53"/>
        <end position="72"/>
    </location>
</feature>
<feature type="non-terminal residue" evidence="2">
    <location>
        <position position="137"/>
    </location>
</feature>
<feature type="transmembrane region" description="Helical" evidence="1">
    <location>
        <begin position="78"/>
        <end position="98"/>
    </location>
</feature>
<dbReference type="AlphaFoldDB" id="A0A9Q0DS07"/>
<dbReference type="PANTHER" id="PTHR11785">
    <property type="entry name" value="AMINO ACID TRANSPORTER"/>
    <property type="match status" value="1"/>
</dbReference>
<reference evidence="2" key="1">
    <citation type="submission" date="2022-07" db="EMBL/GenBank/DDBJ databases">
        <title>Chromosome-level genome of Muraenolepis orangiensis.</title>
        <authorList>
            <person name="Kim J."/>
        </authorList>
    </citation>
    <scope>NUCLEOTIDE SEQUENCE</scope>
    <source>
        <strain evidence="2">KU_S4_2022</strain>
        <tissue evidence="2">Muscle</tissue>
    </source>
</reference>
<proteinExistence type="predicted"/>
<gene>
    <name evidence="2" type="ORF">NHX12_005667</name>
</gene>
<keyword evidence="3" id="KW-1185">Reference proteome</keyword>